<keyword evidence="5 6" id="KW-0472">Membrane</keyword>
<dbReference type="SUPFAM" id="SSF55073">
    <property type="entry name" value="Nucleotide cyclase"/>
    <property type="match status" value="1"/>
</dbReference>
<dbReference type="SMART" id="SM00267">
    <property type="entry name" value="GGDEF"/>
    <property type="match status" value="1"/>
</dbReference>
<dbReference type="InterPro" id="IPR000160">
    <property type="entry name" value="GGDEF_dom"/>
</dbReference>
<dbReference type="RefSeq" id="WP_350359571.1">
    <property type="nucleotide sequence ID" value="NZ_CP158484.1"/>
</dbReference>
<dbReference type="Gene3D" id="3.30.450.20">
    <property type="entry name" value="PAS domain"/>
    <property type="match status" value="1"/>
</dbReference>
<dbReference type="InterPro" id="IPR003660">
    <property type="entry name" value="HAMP_dom"/>
</dbReference>
<dbReference type="PANTHER" id="PTHR46663:SF2">
    <property type="entry name" value="GGDEF DOMAIN-CONTAINING PROTEIN"/>
    <property type="match status" value="1"/>
</dbReference>
<dbReference type="EC" id="2.7.7.65" evidence="9"/>
<evidence type="ECO:0000259" key="7">
    <source>
        <dbReference type="PROSITE" id="PS50885"/>
    </source>
</evidence>
<dbReference type="PROSITE" id="PS50887">
    <property type="entry name" value="GGDEF"/>
    <property type="match status" value="1"/>
</dbReference>
<dbReference type="Pfam" id="PF00990">
    <property type="entry name" value="GGDEF"/>
    <property type="match status" value="1"/>
</dbReference>
<dbReference type="Gene3D" id="6.10.340.10">
    <property type="match status" value="1"/>
</dbReference>
<keyword evidence="3 6" id="KW-0812">Transmembrane</keyword>
<keyword evidence="9" id="KW-0808">Transferase</keyword>
<evidence type="ECO:0000259" key="8">
    <source>
        <dbReference type="PROSITE" id="PS50887"/>
    </source>
</evidence>
<feature type="domain" description="HAMP" evidence="7">
    <location>
        <begin position="333"/>
        <end position="386"/>
    </location>
</feature>
<dbReference type="InterPro" id="IPR033479">
    <property type="entry name" value="dCache_1"/>
</dbReference>
<dbReference type="PANTHER" id="PTHR46663">
    <property type="entry name" value="DIGUANYLATE CYCLASE DGCT-RELATED"/>
    <property type="match status" value="1"/>
</dbReference>
<evidence type="ECO:0000256" key="4">
    <source>
        <dbReference type="ARBA" id="ARBA00022989"/>
    </source>
</evidence>
<protein>
    <submittedName>
        <fullName evidence="9">Diguanylate cyclase</fullName>
        <ecNumber evidence="9">2.7.7.65</ecNumber>
    </submittedName>
</protein>
<evidence type="ECO:0000313" key="9">
    <source>
        <dbReference type="EMBL" id="XBY59836.1"/>
    </source>
</evidence>
<dbReference type="PROSITE" id="PS50885">
    <property type="entry name" value="HAMP"/>
    <property type="match status" value="1"/>
</dbReference>
<dbReference type="NCBIfam" id="TIGR00254">
    <property type="entry name" value="GGDEF"/>
    <property type="match status" value="1"/>
</dbReference>
<evidence type="ECO:0000256" key="5">
    <source>
        <dbReference type="ARBA" id="ARBA00023136"/>
    </source>
</evidence>
<dbReference type="Pfam" id="PF00672">
    <property type="entry name" value="HAMP"/>
    <property type="match status" value="1"/>
</dbReference>
<reference evidence="9" key="1">
    <citation type="submission" date="2024-02" db="EMBL/GenBank/DDBJ databases">
        <title>Complete genome sequence of Vreelandella sp. SM1641, a marine exopolysaccharide-producing bacterium isolated from deep-sea hydrothermal sediment of the southwest Indian Ocean.</title>
        <authorList>
            <person name="Zhu H."/>
            <person name="Sun M."/>
        </authorList>
    </citation>
    <scope>NUCLEOTIDE SEQUENCE</scope>
    <source>
        <strain evidence="9">SM1641</strain>
    </source>
</reference>
<feature type="transmembrane region" description="Helical" evidence="6">
    <location>
        <begin position="312"/>
        <end position="332"/>
    </location>
</feature>
<dbReference type="KEGG" id="vrs:V8F66_04940"/>
<evidence type="ECO:0000256" key="6">
    <source>
        <dbReference type="SAM" id="Phobius"/>
    </source>
</evidence>
<dbReference type="InterPro" id="IPR043128">
    <property type="entry name" value="Rev_trsase/Diguanyl_cyclase"/>
</dbReference>
<keyword evidence="2" id="KW-1003">Cell membrane</keyword>
<dbReference type="Gene3D" id="3.30.70.270">
    <property type="match status" value="1"/>
</dbReference>
<dbReference type="CDD" id="cd01949">
    <property type="entry name" value="GGDEF"/>
    <property type="match status" value="1"/>
</dbReference>
<dbReference type="SUPFAM" id="SSF158472">
    <property type="entry name" value="HAMP domain-like"/>
    <property type="match status" value="1"/>
</dbReference>
<keyword evidence="9" id="KW-0548">Nucleotidyltransferase</keyword>
<name>A0AAU7XSW7_9GAMM</name>
<proteinExistence type="predicted"/>
<dbReference type="GO" id="GO:0005886">
    <property type="term" value="C:plasma membrane"/>
    <property type="evidence" value="ECO:0007669"/>
    <property type="project" value="UniProtKB-SubCell"/>
</dbReference>
<dbReference type="EMBL" id="CP158484">
    <property type="protein sequence ID" value="XBY59836.1"/>
    <property type="molecule type" value="Genomic_DNA"/>
</dbReference>
<dbReference type="GO" id="GO:0052621">
    <property type="term" value="F:diguanylate cyclase activity"/>
    <property type="evidence" value="ECO:0007669"/>
    <property type="project" value="UniProtKB-EC"/>
</dbReference>
<dbReference type="InterPro" id="IPR029787">
    <property type="entry name" value="Nucleotide_cyclase"/>
</dbReference>
<sequence length="561" mass="61846">MTLTTVKPFVMFYSSSFFSHFSLRSRFIILIAALVFTTTLLLGWVASRESAKQMEANIGNAASEAAYQMVDKLDRSMDARIKEVKLLLGIQALNNGTDTSLLREQLERLQDNHNVVSWIGFTDPEGVVQAATEGILEGVSIAQRPVFLEGRKAMWVGDVHEAVMLAQLLPNPSGEPLQFVDIATPVYGSNEQLQGVLAVHLSWQWAEYVQQSMLTPSGYLEDTEILLLSANGTVLLGPETLIDQSLDSLNHIPSSTTTAPQWAIETWPNGERFVTGYARSSGFEDFPGLDWIAVSRQPVATAFAPIEKLQDAIMGTGLLLALLFAIVGWIIASRLAAPLTRLANAADRMQDGEHADSIPLEDSSPELKHLSTSMRNMVARLLDQRSTINRLEDLANTDPLTGLPNRAFLNRYLKLAIPEAERNQQSMAVIFIDLDGFKQVNDELGHHAGDLLLIEITQRLKSALRSGDVVARMGGDEFVMVLKTKEEHLEMLTHEISRRLLSSIDQPVLLPDNEQARVGSSLGAAWWPHHGLHINTVLQLADDALYAAKAKGKHQLVIHSA</sequence>
<dbReference type="AlphaFoldDB" id="A0AAU7XSW7"/>
<dbReference type="InterPro" id="IPR052163">
    <property type="entry name" value="DGC-Regulatory_Protein"/>
</dbReference>
<dbReference type="SMART" id="SM00304">
    <property type="entry name" value="HAMP"/>
    <property type="match status" value="1"/>
</dbReference>
<dbReference type="Pfam" id="PF02743">
    <property type="entry name" value="dCache_1"/>
    <property type="match status" value="1"/>
</dbReference>
<dbReference type="GO" id="GO:0007165">
    <property type="term" value="P:signal transduction"/>
    <property type="evidence" value="ECO:0007669"/>
    <property type="project" value="InterPro"/>
</dbReference>
<organism evidence="9">
    <name type="scientific">Vreelandella sp. SM1641</name>
    <dbReference type="NCBI Taxonomy" id="3126101"/>
    <lineage>
        <taxon>Bacteria</taxon>
        <taxon>Pseudomonadati</taxon>
        <taxon>Pseudomonadota</taxon>
        <taxon>Gammaproteobacteria</taxon>
        <taxon>Oceanospirillales</taxon>
        <taxon>Halomonadaceae</taxon>
        <taxon>Vreelandella</taxon>
    </lineage>
</organism>
<comment type="subcellular location">
    <subcellularLocation>
        <location evidence="1">Cell membrane</location>
        <topology evidence="1">Multi-pass membrane protein</topology>
    </subcellularLocation>
</comment>
<feature type="domain" description="GGDEF" evidence="8">
    <location>
        <begin position="425"/>
        <end position="561"/>
    </location>
</feature>
<accession>A0AAU7XSW7</accession>
<keyword evidence="4 6" id="KW-1133">Transmembrane helix</keyword>
<evidence type="ECO:0000256" key="3">
    <source>
        <dbReference type="ARBA" id="ARBA00022692"/>
    </source>
</evidence>
<feature type="transmembrane region" description="Helical" evidence="6">
    <location>
        <begin position="27"/>
        <end position="46"/>
    </location>
</feature>
<evidence type="ECO:0000256" key="1">
    <source>
        <dbReference type="ARBA" id="ARBA00004651"/>
    </source>
</evidence>
<gene>
    <name evidence="9" type="ORF">V8F66_04940</name>
</gene>
<evidence type="ECO:0000256" key="2">
    <source>
        <dbReference type="ARBA" id="ARBA00022475"/>
    </source>
</evidence>